<dbReference type="PROSITE" id="PS00211">
    <property type="entry name" value="ABC_TRANSPORTER_1"/>
    <property type="match status" value="2"/>
</dbReference>
<gene>
    <name evidence="4" type="ORF">PQ477_07940</name>
</gene>
<name>A0ABY7W9P3_9BACI</name>
<dbReference type="InterPro" id="IPR027417">
    <property type="entry name" value="P-loop_NTPase"/>
</dbReference>
<dbReference type="Gene3D" id="3.40.50.300">
    <property type="entry name" value="P-loop containing nucleotide triphosphate hydrolases"/>
    <property type="match status" value="2"/>
</dbReference>
<dbReference type="GO" id="GO:0005524">
    <property type="term" value="F:ATP binding"/>
    <property type="evidence" value="ECO:0007669"/>
    <property type="project" value="UniProtKB-KW"/>
</dbReference>
<evidence type="ECO:0000259" key="3">
    <source>
        <dbReference type="PROSITE" id="PS50893"/>
    </source>
</evidence>
<evidence type="ECO:0000313" key="4">
    <source>
        <dbReference type="EMBL" id="WDF05376.1"/>
    </source>
</evidence>
<dbReference type="InterPro" id="IPR017871">
    <property type="entry name" value="ABC_transporter-like_CS"/>
</dbReference>
<accession>A0ABY7W9P3</accession>
<evidence type="ECO:0000313" key="5">
    <source>
        <dbReference type="Proteomes" id="UP001215143"/>
    </source>
</evidence>
<dbReference type="CDD" id="cd03221">
    <property type="entry name" value="ABCF_EF-3"/>
    <property type="match status" value="2"/>
</dbReference>
<organism evidence="4 5">
    <name type="scientific">Shouchella hunanensis</name>
    <dbReference type="NCBI Taxonomy" id="766894"/>
    <lineage>
        <taxon>Bacteria</taxon>
        <taxon>Bacillati</taxon>
        <taxon>Bacillota</taxon>
        <taxon>Bacilli</taxon>
        <taxon>Bacillales</taxon>
        <taxon>Bacillaceae</taxon>
        <taxon>Shouchella</taxon>
    </lineage>
</organism>
<dbReference type="Pfam" id="PF00005">
    <property type="entry name" value="ABC_tran"/>
    <property type="match status" value="2"/>
</dbReference>
<dbReference type="InterPro" id="IPR051309">
    <property type="entry name" value="ABCF_ATPase"/>
</dbReference>
<protein>
    <submittedName>
        <fullName evidence="4">ABC-F family ATP-binding cassette domain-containing protein</fullName>
    </submittedName>
</protein>
<keyword evidence="5" id="KW-1185">Reference proteome</keyword>
<reference evidence="4 5" key="1">
    <citation type="submission" date="2023-02" db="EMBL/GenBank/DDBJ databases">
        <authorList>
            <person name="Liu G."/>
        </authorList>
    </citation>
    <scope>NUCLEOTIDE SEQUENCE [LARGE SCALE GENOMIC DNA]</scope>
    <source>
        <strain evidence="4 5">DSM 23008</strain>
    </source>
</reference>
<keyword evidence="1" id="KW-0547">Nucleotide-binding</keyword>
<dbReference type="InterPro" id="IPR032781">
    <property type="entry name" value="ABC_tran_Xtn"/>
</dbReference>
<dbReference type="SMART" id="SM00382">
    <property type="entry name" value="AAA"/>
    <property type="match status" value="2"/>
</dbReference>
<dbReference type="RefSeq" id="WP_274273329.1">
    <property type="nucleotide sequence ID" value="NZ_CP117834.1"/>
</dbReference>
<dbReference type="EMBL" id="CP117834">
    <property type="protein sequence ID" value="WDF05376.1"/>
    <property type="molecule type" value="Genomic_DNA"/>
</dbReference>
<dbReference type="InterPro" id="IPR003439">
    <property type="entry name" value="ABC_transporter-like_ATP-bd"/>
</dbReference>
<dbReference type="InterPro" id="IPR003593">
    <property type="entry name" value="AAA+_ATPase"/>
</dbReference>
<dbReference type="NCBIfam" id="NF000355">
    <property type="entry name" value="ribo_prot_ABC_F"/>
    <property type="match status" value="1"/>
</dbReference>
<dbReference type="Proteomes" id="UP001215143">
    <property type="component" value="Chromosome"/>
</dbReference>
<proteinExistence type="predicted"/>
<dbReference type="PANTHER" id="PTHR42855:SF2">
    <property type="entry name" value="DRUG RESISTANCE ABC TRANSPORTER,ATP-BINDING PROTEIN"/>
    <property type="match status" value="1"/>
</dbReference>
<feature type="domain" description="ABC transporter" evidence="3">
    <location>
        <begin position="4"/>
        <end position="258"/>
    </location>
</feature>
<evidence type="ECO:0000256" key="1">
    <source>
        <dbReference type="ARBA" id="ARBA00022741"/>
    </source>
</evidence>
<dbReference type="SUPFAM" id="SSF52540">
    <property type="entry name" value="P-loop containing nucleoside triphosphate hydrolases"/>
    <property type="match status" value="2"/>
</dbReference>
<evidence type="ECO:0000256" key="2">
    <source>
        <dbReference type="ARBA" id="ARBA00022840"/>
    </source>
</evidence>
<dbReference type="PROSITE" id="PS50893">
    <property type="entry name" value="ABC_TRANSPORTER_2"/>
    <property type="match status" value="2"/>
</dbReference>
<dbReference type="Pfam" id="PF12848">
    <property type="entry name" value="ABC_tran_Xtn"/>
    <property type="match status" value="1"/>
</dbReference>
<keyword evidence="2 4" id="KW-0067">ATP-binding</keyword>
<dbReference type="PANTHER" id="PTHR42855">
    <property type="entry name" value="ABC TRANSPORTER ATP-BINDING SUBUNIT"/>
    <property type="match status" value="1"/>
</dbReference>
<sequence length="541" mass="61923">MIDFYGKNMGQNYAGNQIFEQVSLQLNAGERVGLVGRNGEGKSTLAKLIAGIEKPSAGEVGWRKGLTKALLNQTPDYKGLSVKDVLELPFSSLKELEKKLKGIEVNLSKPLSQKVLSQLLNEYAELQERYSNNGGYDYQSTIRKVLTGLGLQQYLDQQWEWLSGGERSKVELACLIVKKPDLIILDEPTNHLDLLAVDWLIHWLNQYDGSLVVISHDRFFLDQVITKVWEMDQGTVYDYKGNYTSFIHQREERLLKAFQHYENQQKKIKKMKETIKRLKEWANQANPPNAGMHRQAKSMEKALNRIQLIQKPVHGKKVDLTFTESHRSGRDVFQFKGVFFAYRDNVILKEAHFLARHQERIAITGPNGAGKSTIFELLRGKYSPQQGNVMEGASVSVGYLSQHIPELVNEKTVLEAYREYAAIDIGAARSKLAQFLFYGTDVYKKTEDLSGGERMRLRLAQLMEESHNVLLLDEPTNHLDIESREVLEEAIDQYVGTVITVSHDRYFLNKYFPITYWLQEGVLTRYEGSISYAQDVRARMS</sequence>
<feature type="domain" description="ABC transporter" evidence="3">
    <location>
        <begin position="333"/>
        <end position="538"/>
    </location>
</feature>